<gene>
    <name evidence="1" type="ORF">J0S82_012739</name>
</gene>
<proteinExistence type="predicted"/>
<dbReference type="EMBL" id="JAGFMF010011418">
    <property type="protein sequence ID" value="KAG8523154.1"/>
    <property type="molecule type" value="Genomic_DNA"/>
</dbReference>
<dbReference type="Proteomes" id="UP000700334">
    <property type="component" value="Unassembled WGS sequence"/>
</dbReference>
<organism evidence="1 2">
    <name type="scientific">Galemys pyrenaicus</name>
    <name type="common">Iberian desman</name>
    <name type="synonym">Pyrenean desman</name>
    <dbReference type="NCBI Taxonomy" id="202257"/>
    <lineage>
        <taxon>Eukaryota</taxon>
        <taxon>Metazoa</taxon>
        <taxon>Chordata</taxon>
        <taxon>Craniata</taxon>
        <taxon>Vertebrata</taxon>
        <taxon>Euteleostomi</taxon>
        <taxon>Mammalia</taxon>
        <taxon>Eutheria</taxon>
        <taxon>Laurasiatheria</taxon>
        <taxon>Eulipotyphla</taxon>
        <taxon>Talpidae</taxon>
        <taxon>Galemys</taxon>
    </lineage>
</organism>
<dbReference type="AlphaFoldDB" id="A0A8J6AK67"/>
<protein>
    <submittedName>
        <fullName evidence="1">Uncharacterized protein</fullName>
    </submittedName>
</protein>
<sequence>MLGMGTQRVMPITLGTKQLMIAQ</sequence>
<evidence type="ECO:0000313" key="1">
    <source>
        <dbReference type="EMBL" id="KAG8523154.1"/>
    </source>
</evidence>
<name>A0A8J6AK67_GALPY</name>
<accession>A0A8J6AK67</accession>
<evidence type="ECO:0000313" key="2">
    <source>
        <dbReference type="Proteomes" id="UP000700334"/>
    </source>
</evidence>
<comment type="caution">
    <text evidence="1">The sequence shown here is derived from an EMBL/GenBank/DDBJ whole genome shotgun (WGS) entry which is preliminary data.</text>
</comment>
<keyword evidence="2" id="KW-1185">Reference proteome</keyword>
<reference evidence="1" key="1">
    <citation type="journal article" date="2021" name="Evol. Appl.">
        <title>The genome of the Pyrenean desman and the effects of bottlenecks and inbreeding on the genomic landscape of an endangered species.</title>
        <authorList>
            <person name="Escoda L."/>
            <person name="Castresana J."/>
        </authorList>
    </citation>
    <scope>NUCLEOTIDE SEQUENCE</scope>
    <source>
        <strain evidence="1">IBE-C5619</strain>
    </source>
</reference>